<comment type="cofactor">
    <cofactor evidence="1">
        <name>Mg(2+)</name>
        <dbReference type="ChEBI" id="CHEBI:18420"/>
    </cofactor>
</comment>
<evidence type="ECO:0000313" key="6">
    <source>
        <dbReference type="Proteomes" id="UP001166021"/>
    </source>
</evidence>
<proteinExistence type="inferred from homology"/>
<dbReference type="InterPro" id="IPR023214">
    <property type="entry name" value="HAD_sf"/>
</dbReference>
<dbReference type="PRINTS" id="PR00413">
    <property type="entry name" value="HADHALOGNASE"/>
</dbReference>
<dbReference type="PANTHER" id="PTHR46193:SF21">
    <property type="entry name" value="SLL1138 PROTEIN"/>
    <property type="match status" value="1"/>
</dbReference>
<name>A0ABR7UWR4_9FLAO</name>
<reference evidence="5" key="1">
    <citation type="submission" date="2020-05" db="EMBL/GenBank/DDBJ databases">
        <title>The draft genome sequence of Maribacter sp. ANRC-HE7.</title>
        <authorList>
            <person name="Mu L."/>
        </authorList>
    </citation>
    <scope>NUCLEOTIDE SEQUENCE</scope>
    <source>
        <strain evidence="5">ANRC-HE7</strain>
    </source>
</reference>
<dbReference type="SFLD" id="SFLDG01129">
    <property type="entry name" value="C1.5:_HAD__Beta-PGM__Phosphata"/>
    <property type="match status" value="1"/>
</dbReference>
<evidence type="ECO:0000256" key="2">
    <source>
        <dbReference type="ARBA" id="ARBA00006171"/>
    </source>
</evidence>
<comment type="similarity">
    <text evidence="2">Belongs to the HAD-like hydrolase superfamily. CbbY/CbbZ/Gph/YieH family.</text>
</comment>
<gene>
    <name evidence="5" type="ORF">HPE56_03160</name>
</gene>
<evidence type="ECO:0000256" key="4">
    <source>
        <dbReference type="ARBA" id="ARBA00022842"/>
    </source>
</evidence>
<evidence type="ECO:0000256" key="3">
    <source>
        <dbReference type="ARBA" id="ARBA00022723"/>
    </source>
</evidence>
<dbReference type="Pfam" id="PF13419">
    <property type="entry name" value="HAD_2"/>
    <property type="match status" value="1"/>
</dbReference>
<dbReference type="NCBIfam" id="TIGR01509">
    <property type="entry name" value="HAD-SF-IA-v3"/>
    <property type="match status" value="1"/>
</dbReference>
<dbReference type="RefSeq" id="WP_188242298.1">
    <property type="nucleotide sequence ID" value="NZ_JABTCF010000001.1"/>
</dbReference>
<dbReference type="SFLD" id="SFLDG01135">
    <property type="entry name" value="C1.5.6:_HAD__Beta-PGM__Phospha"/>
    <property type="match status" value="1"/>
</dbReference>
<evidence type="ECO:0000313" key="5">
    <source>
        <dbReference type="EMBL" id="MBD0776783.1"/>
    </source>
</evidence>
<accession>A0ABR7UWR4</accession>
<dbReference type="SFLD" id="SFLDS00003">
    <property type="entry name" value="Haloacid_Dehalogenase"/>
    <property type="match status" value="1"/>
</dbReference>
<keyword evidence="6" id="KW-1185">Reference proteome</keyword>
<dbReference type="InterPro" id="IPR041492">
    <property type="entry name" value="HAD_2"/>
</dbReference>
<comment type="caution">
    <text evidence="5">The sequence shown here is derived from an EMBL/GenBank/DDBJ whole genome shotgun (WGS) entry which is preliminary data.</text>
</comment>
<dbReference type="Gene3D" id="1.10.150.240">
    <property type="entry name" value="Putative phosphatase, domain 2"/>
    <property type="match status" value="1"/>
</dbReference>
<dbReference type="PANTHER" id="PTHR46193">
    <property type="entry name" value="6-PHOSPHOGLUCONATE PHOSPHATASE"/>
    <property type="match status" value="1"/>
</dbReference>
<dbReference type="EMBL" id="JABTCF010000001">
    <property type="protein sequence ID" value="MBD0776783.1"/>
    <property type="molecule type" value="Genomic_DNA"/>
</dbReference>
<dbReference type="InterPro" id="IPR051600">
    <property type="entry name" value="Beta-PGM-like"/>
</dbReference>
<protein>
    <submittedName>
        <fullName evidence="5">HAD family phosphatase</fullName>
    </submittedName>
</protein>
<sequence length="217" mass="24098">MITTIIFDMNGVITDDEDCHELATEGAFKEIGFEMTPEIYRKFCLGRTDVSAFKDIMGTYGIEHVEINDLIAAKTRQYMVLVKGNLRVFDGVIDLIKRLYKSYDLALTTSSTYEEANAVIDLLRLHKYFKVVVTSKDVTKGKPDPEPYLLTADKLGVPTVECLVIEDSENGVKSAKAAGMACVAITNSEKPDQLVLADRIVSTYSEITVDFIDIFGS</sequence>
<dbReference type="InterPro" id="IPR023198">
    <property type="entry name" value="PGP-like_dom2"/>
</dbReference>
<dbReference type="NCBIfam" id="TIGR01549">
    <property type="entry name" value="HAD-SF-IA-v1"/>
    <property type="match status" value="1"/>
</dbReference>
<dbReference type="Gene3D" id="3.40.50.1000">
    <property type="entry name" value="HAD superfamily/HAD-like"/>
    <property type="match status" value="1"/>
</dbReference>
<keyword evidence="4" id="KW-0460">Magnesium</keyword>
<dbReference type="SUPFAM" id="SSF56784">
    <property type="entry name" value="HAD-like"/>
    <property type="match status" value="1"/>
</dbReference>
<dbReference type="InterPro" id="IPR006439">
    <property type="entry name" value="HAD-SF_hydro_IA"/>
</dbReference>
<evidence type="ECO:0000256" key="1">
    <source>
        <dbReference type="ARBA" id="ARBA00001946"/>
    </source>
</evidence>
<organism evidence="5 6">
    <name type="scientific">Maribacter aquimaris</name>
    <dbReference type="NCBI Taxonomy" id="2737171"/>
    <lineage>
        <taxon>Bacteria</taxon>
        <taxon>Pseudomonadati</taxon>
        <taxon>Bacteroidota</taxon>
        <taxon>Flavobacteriia</taxon>
        <taxon>Flavobacteriales</taxon>
        <taxon>Flavobacteriaceae</taxon>
        <taxon>Maribacter</taxon>
    </lineage>
</organism>
<keyword evidence="3" id="KW-0479">Metal-binding</keyword>
<dbReference type="Proteomes" id="UP001166021">
    <property type="component" value="Unassembled WGS sequence"/>
</dbReference>
<dbReference type="InterPro" id="IPR036412">
    <property type="entry name" value="HAD-like_sf"/>
</dbReference>